<dbReference type="PANTHER" id="PTHR30040">
    <property type="entry name" value="THIAMINE BIOSYNTHESIS LIPOPROTEIN APBE"/>
    <property type="match status" value="1"/>
</dbReference>
<evidence type="ECO:0000256" key="6">
    <source>
        <dbReference type="ARBA" id="ARBA00022827"/>
    </source>
</evidence>
<comment type="similarity">
    <text evidence="10">Belongs to the ApbE family.</text>
</comment>
<dbReference type="RefSeq" id="WP_184767484.1">
    <property type="nucleotide sequence ID" value="NZ_JACHGI010000001.1"/>
</dbReference>
<evidence type="ECO:0000256" key="7">
    <source>
        <dbReference type="ARBA" id="ARBA00022842"/>
    </source>
</evidence>
<evidence type="ECO:0000256" key="8">
    <source>
        <dbReference type="ARBA" id="ARBA00031306"/>
    </source>
</evidence>
<feature type="binding site" evidence="11">
    <location>
        <position position="291"/>
    </location>
    <ligand>
        <name>Mg(2+)</name>
        <dbReference type="ChEBI" id="CHEBI:18420"/>
    </ligand>
</feature>
<proteinExistence type="inferred from homology"/>
<feature type="binding site" evidence="11">
    <location>
        <position position="181"/>
    </location>
    <ligand>
        <name>Mg(2+)</name>
        <dbReference type="ChEBI" id="CHEBI:18420"/>
    </ligand>
</feature>
<dbReference type="GO" id="GO:0046872">
    <property type="term" value="F:metal ion binding"/>
    <property type="evidence" value="ECO:0007669"/>
    <property type="project" value="UniProtKB-UniRule"/>
</dbReference>
<keyword evidence="6 10" id="KW-0274">FAD</keyword>
<comment type="cofactor">
    <cofactor evidence="11">
        <name>Mg(2+)</name>
        <dbReference type="ChEBI" id="CHEBI:18420"/>
    </cofactor>
    <cofactor evidence="11">
        <name>Mn(2+)</name>
        <dbReference type="ChEBI" id="CHEBI:29035"/>
    </cofactor>
    <text evidence="11">Magnesium. Can also use manganese.</text>
</comment>
<dbReference type="SUPFAM" id="SSF143631">
    <property type="entry name" value="ApbE-like"/>
    <property type="match status" value="1"/>
</dbReference>
<evidence type="ECO:0000313" key="13">
    <source>
        <dbReference type="EMBL" id="MBB6464957.1"/>
    </source>
</evidence>
<comment type="caution">
    <text evidence="13">The sequence shown here is derived from an EMBL/GenBank/DDBJ whole genome shotgun (WGS) entry which is preliminary data.</text>
</comment>
<dbReference type="GO" id="GO:0016740">
    <property type="term" value="F:transferase activity"/>
    <property type="evidence" value="ECO:0007669"/>
    <property type="project" value="UniProtKB-UniRule"/>
</dbReference>
<dbReference type="PIRSF" id="PIRSF006268">
    <property type="entry name" value="ApbE"/>
    <property type="match status" value="1"/>
</dbReference>
<organism evidence="13 14">
    <name type="scientific">Aminobacter carboxidus</name>
    <dbReference type="NCBI Taxonomy" id="376165"/>
    <lineage>
        <taxon>Bacteria</taxon>
        <taxon>Pseudomonadati</taxon>
        <taxon>Pseudomonadota</taxon>
        <taxon>Alphaproteobacteria</taxon>
        <taxon>Hyphomicrobiales</taxon>
        <taxon>Phyllobacteriaceae</taxon>
        <taxon>Aminobacter</taxon>
    </lineage>
</organism>
<dbReference type="Pfam" id="PF02424">
    <property type="entry name" value="ApbE"/>
    <property type="match status" value="1"/>
</dbReference>
<keyword evidence="3 10" id="KW-0285">Flavoprotein</keyword>
<dbReference type="InterPro" id="IPR024932">
    <property type="entry name" value="ApbE"/>
</dbReference>
<dbReference type="PROSITE" id="PS51318">
    <property type="entry name" value="TAT"/>
    <property type="match status" value="1"/>
</dbReference>
<evidence type="ECO:0000256" key="10">
    <source>
        <dbReference type="PIRNR" id="PIRNR006268"/>
    </source>
</evidence>
<dbReference type="PANTHER" id="PTHR30040:SF2">
    <property type="entry name" value="FAD:PROTEIN FMN TRANSFERASE"/>
    <property type="match status" value="1"/>
</dbReference>
<dbReference type="InterPro" id="IPR006311">
    <property type="entry name" value="TAT_signal"/>
</dbReference>
<reference evidence="13 14" key="1">
    <citation type="submission" date="2020-08" db="EMBL/GenBank/DDBJ databases">
        <title>Genomic Encyclopedia of Type Strains, Phase IV (KMG-IV): sequencing the most valuable type-strain genomes for metagenomic binning, comparative biology and taxonomic classification.</title>
        <authorList>
            <person name="Goeker M."/>
        </authorList>
    </citation>
    <scope>NUCLEOTIDE SEQUENCE [LARGE SCALE GENOMIC DNA]</scope>
    <source>
        <strain evidence="13 14">DSM 17454</strain>
    </source>
</reference>
<dbReference type="Proteomes" id="UP000532373">
    <property type="component" value="Unassembled WGS sequence"/>
</dbReference>
<evidence type="ECO:0000256" key="5">
    <source>
        <dbReference type="ARBA" id="ARBA00022723"/>
    </source>
</evidence>
<accession>A0A8E1WAT8</accession>
<protein>
    <recommendedName>
        <fullName evidence="2 10">FAD:protein FMN transferase</fullName>
        <ecNumber evidence="1 10">2.7.1.180</ecNumber>
    </recommendedName>
    <alternativeName>
        <fullName evidence="8 10">Flavin transferase</fullName>
    </alternativeName>
</protein>
<dbReference type="EC" id="2.7.1.180" evidence="1 10"/>
<feature type="chain" id="PRO_5039945700" description="FAD:protein FMN transferase" evidence="12">
    <location>
        <begin position="31"/>
        <end position="331"/>
    </location>
</feature>
<sequence length="331" mass="35541">MAAFMNRRRAIGILAAASGLSLLPFGSAVATPASAVDWRGQALGAPAELRIHHHDRAHAQALVEQVAAEVRRLERIFSLYREDSILVSLNRQHSLVAPPEELVDLLAKCRSYWTLSEGAFDPTIQSLWSAYQRHFSAPDADAAGPSARVLRDARSKVGFDRVVFSRDRVELAAGMALTLNGVAQGYITDRIVALLRAGGIGSCLVDMGECRTVGMRPDGNRWRVGIADPDNAGRQLAVLDVVDRAVATTSGSGFHFDSNGRFNHLLDPRTGLPAHRYRSLTVVAAEAADADALSTAFSLMDPTSIAAAAKKIGRIDVRIAQVGGPELVMQT</sequence>
<evidence type="ECO:0000256" key="1">
    <source>
        <dbReference type="ARBA" id="ARBA00011955"/>
    </source>
</evidence>
<evidence type="ECO:0000256" key="4">
    <source>
        <dbReference type="ARBA" id="ARBA00022679"/>
    </source>
</evidence>
<dbReference type="Gene3D" id="3.10.520.10">
    <property type="entry name" value="ApbE-like domains"/>
    <property type="match status" value="1"/>
</dbReference>
<dbReference type="EMBL" id="JACHGI010000001">
    <property type="protein sequence ID" value="MBB6464957.1"/>
    <property type="molecule type" value="Genomic_DNA"/>
</dbReference>
<evidence type="ECO:0000256" key="2">
    <source>
        <dbReference type="ARBA" id="ARBA00016337"/>
    </source>
</evidence>
<keyword evidence="12" id="KW-0732">Signal</keyword>
<dbReference type="AlphaFoldDB" id="A0A8E1WAT8"/>
<evidence type="ECO:0000313" key="14">
    <source>
        <dbReference type="Proteomes" id="UP000532373"/>
    </source>
</evidence>
<evidence type="ECO:0000256" key="12">
    <source>
        <dbReference type="SAM" id="SignalP"/>
    </source>
</evidence>
<evidence type="ECO:0000256" key="11">
    <source>
        <dbReference type="PIRSR" id="PIRSR006268-2"/>
    </source>
</evidence>
<dbReference type="InterPro" id="IPR003374">
    <property type="entry name" value="ApbE-like_sf"/>
</dbReference>
<name>A0A8E1WAT8_9HYPH</name>
<feature type="binding site" evidence="11">
    <location>
        <position position="295"/>
    </location>
    <ligand>
        <name>Mg(2+)</name>
        <dbReference type="ChEBI" id="CHEBI:18420"/>
    </ligand>
</feature>
<feature type="signal peptide" evidence="12">
    <location>
        <begin position="1"/>
        <end position="30"/>
    </location>
</feature>
<keyword evidence="4 10" id="KW-0808">Transferase</keyword>
<gene>
    <name evidence="13" type="ORF">HNQ96_000804</name>
</gene>
<keyword evidence="13" id="KW-0449">Lipoprotein</keyword>
<evidence type="ECO:0000256" key="9">
    <source>
        <dbReference type="ARBA" id="ARBA00048540"/>
    </source>
</evidence>
<evidence type="ECO:0000256" key="3">
    <source>
        <dbReference type="ARBA" id="ARBA00022630"/>
    </source>
</evidence>
<keyword evidence="7 10" id="KW-0460">Magnesium</keyword>
<keyword evidence="5 10" id="KW-0479">Metal-binding</keyword>
<comment type="catalytic activity">
    <reaction evidence="9 10">
        <text>L-threonyl-[protein] + FAD = FMN-L-threonyl-[protein] + AMP + H(+)</text>
        <dbReference type="Rhea" id="RHEA:36847"/>
        <dbReference type="Rhea" id="RHEA-COMP:11060"/>
        <dbReference type="Rhea" id="RHEA-COMP:11061"/>
        <dbReference type="ChEBI" id="CHEBI:15378"/>
        <dbReference type="ChEBI" id="CHEBI:30013"/>
        <dbReference type="ChEBI" id="CHEBI:57692"/>
        <dbReference type="ChEBI" id="CHEBI:74257"/>
        <dbReference type="ChEBI" id="CHEBI:456215"/>
        <dbReference type="EC" id="2.7.1.180"/>
    </reaction>
</comment>